<proteinExistence type="predicted"/>
<keyword evidence="3" id="KW-1185">Reference proteome</keyword>
<reference evidence="2 3" key="1">
    <citation type="submission" date="2018-11" db="EMBL/GenBank/DDBJ databases">
        <title>Genome sequences of Natronomonas sp. CBA1133.</title>
        <authorList>
            <person name="Roh S.W."/>
            <person name="Cha I.-T."/>
        </authorList>
    </citation>
    <scope>NUCLEOTIDE SEQUENCE [LARGE SCALE GENOMIC DNA]</scope>
    <source>
        <strain evidence="2 3">CBA1133</strain>
    </source>
</reference>
<gene>
    <name evidence="2" type="ORF">Nmn1133_02695</name>
</gene>
<organism evidence="2 3">
    <name type="scientific">Halosegnis longus</name>
    <dbReference type="NCBI Taxonomy" id="2216012"/>
    <lineage>
        <taxon>Archaea</taxon>
        <taxon>Methanobacteriati</taxon>
        <taxon>Methanobacteriota</taxon>
        <taxon>Stenosarchaea group</taxon>
        <taxon>Halobacteria</taxon>
        <taxon>Halobacteriales</taxon>
        <taxon>Natronomonadaceae</taxon>
        <taxon>Halosegnis</taxon>
    </lineage>
</organism>
<dbReference type="Proteomes" id="UP000270581">
    <property type="component" value="Unassembled WGS sequence"/>
</dbReference>
<evidence type="ECO:0000313" key="3">
    <source>
        <dbReference type="Proteomes" id="UP000270581"/>
    </source>
</evidence>
<dbReference type="AlphaFoldDB" id="A0AAJ4UV85"/>
<comment type="caution">
    <text evidence="2">The sequence shown here is derived from an EMBL/GenBank/DDBJ whole genome shotgun (WGS) entry which is preliminary data.</text>
</comment>
<protein>
    <recommendedName>
        <fullName evidence="1">DUF8159 domain-containing protein</fullName>
    </recommendedName>
</protein>
<evidence type="ECO:0000259" key="1">
    <source>
        <dbReference type="Pfam" id="PF26490"/>
    </source>
</evidence>
<feature type="domain" description="DUF8159" evidence="1">
    <location>
        <begin position="17"/>
        <end position="104"/>
    </location>
</feature>
<dbReference type="Pfam" id="PF26490">
    <property type="entry name" value="DUF8159"/>
    <property type="match status" value="1"/>
</dbReference>
<sequence length="121" mass="12735">MLGGVGLASLAGCASGDTAESRFRGALASADIEVRALSAERGGWELEYLTTATTTDGLRAEARTIALAYADHHPDGDHTLGAVAIADAEDALTAEWRVEAAWTTDGETAYFDRVRETTDAF</sequence>
<evidence type="ECO:0000313" key="2">
    <source>
        <dbReference type="EMBL" id="RNJ25703.1"/>
    </source>
</evidence>
<name>A0AAJ4UV85_9EURY</name>
<accession>A0AAJ4UV85</accession>
<dbReference type="EMBL" id="RJJC01000001">
    <property type="protein sequence ID" value="RNJ25703.1"/>
    <property type="molecule type" value="Genomic_DNA"/>
</dbReference>
<dbReference type="InterPro" id="IPR058473">
    <property type="entry name" value="DUF8159"/>
</dbReference>